<feature type="transmembrane region" description="Helical" evidence="1">
    <location>
        <begin position="224"/>
        <end position="243"/>
    </location>
</feature>
<feature type="transmembrane region" description="Helical" evidence="1">
    <location>
        <begin position="185"/>
        <end position="204"/>
    </location>
</feature>
<organism evidence="2 3">
    <name type="scientific">Demequina sediminis</name>
    <dbReference type="NCBI Taxonomy" id="1930058"/>
    <lineage>
        <taxon>Bacteria</taxon>
        <taxon>Bacillati</taxon>
        <taxon>Actinomycetota</taxon>
        <taxon>Actinomycetes</taxon>
        <taxon>Micrococcales</taxon>
        <taxon>Demequinaceae</taxon>
        <taxon>Demequina</taxon>
    </lineage>
</organism>
<evidence type="ECO:0000256" key="1">
    <source>
        <dbReference type="SAM" id="Phobius"/>
    </source>
</evidence>
<feature type="transmembrane region" description="Helical" evidence="1">
    <location>
        <begin position="23"/>
        <end position="51"/>
    </location>
</feature>
<accession>A0ABP9WHV6</accession>
<keyword evidence="1" id="KW-0472">Membrane</keyword>
<dbReference type="EMBL" id="BAABRR010000009">
    <property type="protein sequence ID" value="GAA5519415.1"/>
    <property type="molecule type" value="Genomic_DNA"/>
</dbReference>
<comment type="caution">
    <text evidence="2">The sequence shown here is derived from an EMBL/GenBank/DDBJ whole genome shotgun (WGS) entry which is preliminary data.</text>
</comment>
<feature type="transmembrane region" description="Helical" evidence="1">
    <location>
        <begin position="152"/>
        <end position="178"/>
    </location>
</feature>
<reference evidence="2 3" key="1">
    <citation type="submission" date="2024-02" db="EMBL/GenBank/DDBJ databases">
        <title>Lysinimicrobium sediminis NBRC 112286.</title>
        <authorList>
            <person name="Ichikawa N."/>
            <person name="Katano-Makiyama Y."/>
            <person name="Hidaka K."/>
        </authorList>
    </citation>
    <scope>NUCLEOTIDE SEQUENCE [LARGE SCALE GENOMIC DNA]</scope>
    <source>
        <strain evidence="2 3">NBRC 112286</strain>
    </source>
</reference>
<dbReference type="RefSeq" id="WP_286213812.1">
    <property type="nucleotide sequence ID" value="NZ_AP027736.1"/>
</dbReference>
<protein>
    <recommendedName>
        <fullName evidence="4">ABC transporter permease</fullName>
    </recommendedName>
</protein>
<keyword evidence="1" id="KW-0812">Transmembrane</keyword>
<dbReference type="Proteomes" id="UP001426770">
    <property type="component" value="Unassembled WGS sequence"/>
</dbReference>
<evidence type="ECO:0008006" key="4">
    <source>
        <dbReference type="Google" id="ProtNLM"/>
    </source>
</evidence>
<sequence>MSATLAPAMPASRRILNGARIHAANPVATLVTPWLITLAIFGMNLAIWWIVTSVADEGSLEPDAFQYNGGAAWIVFYMMVAATIAMNQTFRFAVGLSATRRDYYLGTVLFFLAMAVLYSLGMTLLAAIERATDGWGVGGRFFSPFFLLEVPLWQVALAYAAAITFMAMLGAAVASVYVRWGSTGMLLFFGALGVVLIGAIYLVTRADAWGAVGRFFEGSSLVELSGWAVALAGVFALVGHLLLRRASIRS</sequence>
<feature type="transmembrane region" description="Helical" evidence="1">
    <location>
        <begin position="71"/>
        <end position="90"/>
    </location>
</feature>
<proteinExistence type="predicted"/>
<gene>
    <name evidence="2" type="ORF">Lsed01_01861</name>
</gene>
<keyword evidence="3" id="KW-1185">Reference proteome</keyword>
<feature type="transmembrane region" description="Helical" evidence="1">
    <location>
        <begin position="102"/>
        <end position="128"/>
    </location>
</feature>
<evidence type="ECO:0000313" key="2">
    <source>
        <dbReference type="EMBL" id="GAA5519415.1"/>
    </source>
</evidence>
<evidence type="ECO:0000313" key="3">
    <source>
        <dbReference type="Proteomes" id="UP001426770"/>
    </source>
</evidence>
<keyword evidence="1" id="KW-1133">Transmembrane helix</keyword>
<name>A0ABP9WHV6_9MICO</name>